<keyword evidence="1" id="KW-1133">Transmembrane helix</keyword>
<feature type="transmembrane region" description="Helical" evidence="1">
    <location>
        <begin position="103"/>
        <end position="121"/>
    </location>
</feature>
<dbReference type="AlphaFoldDB" id="A0A9W6VEW1"/>
<dbReference type="InterPro" id="IPR046595">
    <property type="entry name" value="DUF6653"/>
</dbReference>
<dbReference type="RefSeq" id="WP_285486318.1">
    <property type="nucleotide sequence ID" value="NZ_BSTI01000003.1"/>
</dbReference>
<dbReference type="Proteomes" id="UP001165136">
    <property type="component" value="Unassembled WGS sequence"/>
</dbReference>
<evidence type="ECO:0000313" key="3">
    <source>
        <dbReference type="Proteomes" id="UP001165136"/>
    </source>
</evidence>
<evidence type="ECO:0000256" key="1">
    <source>
        <dbReference type="SAM" id="Phobius"/>
    </source>
</evidence>
<gene>
    <name evidence="2" type="ORF">Atai01_14860</name>
</gene>
<comment type="caution">
    <text evidence="2">The sequence shown here is derived from an EMBL/GenBank/DDBJ whole genome shotgun (WGS) entry which is preliminary data.</text>
</comment>
<evidence type="ECO:0000313" key="2">
    <source>
        <dbReference type="EMBL" id="GLY64867.1"/>
    </source>
</evidence>
<accession>A0A9W6VEW1</accession>
<protein>
    <submittedName>
        <fullName evidence="2">Uncharacterized protein</fullName>
    </submittedName>
</protein>
<proteinExistence type="predicted"/>
<keyword evidence="1" id="KW-0812">Transmembrane</keyword>
<name>A0A9W6VEW1_9PSEU</name>
<keyword evidence="1" id="KW-0472">Membrane</keyword>
<sequence length="160" mass="17875">MKTTEAVAATFGMTDEAWKRHANAWSVWSRMAGLAPILAPIFFRQTLGWWALAIIVPGIAWMWLNPRAFKPVYHPTKWAEKGIYGEKLWSAGKSAALAGHRTAMRLLIGLAGAGALIMIYGLVFIEAWPAIFGITLVLLSQLWQIDRFVSIYDESVRGEQ</sequence>
<dbReference type="Pfam" id="PF20358">
    <property type="entry name" value="DUF6653"/>
    <property type="match status" value="1"/>
</dbReference>
<organism evidence="2 3">
    <name type="scientific">Amycolatopsis taiwanensis</name>
    <dbReference type="NCBI Taxonomy" id="342230"/>
    <lineage>
        <taxon>Bacteria</taxon>
        <taxon>Bacillati</taxon>
        <taxon>Actinomycetota</taxon>
        <taxon>Actinomycetes</taxon>
        <taxon>Pseudonocardiales</taxon>
        <taxon>Pseudonocardiaceae</taxon>
        <taxon>Amycolatopsis</taxon>
    </lineage>
</organism>
<dbReference type="EMBL" id="BSTI01000003">
    <property type="protein sequence ID" value="GLY64867.1"/>
    <property type="molecule type" value="Genomic_DNA"/>
</dbReference>
<reference evidence="2" key="1">
    <citation type="submission" date="2023-03" db="EMBL/GenBank/DDBJ databases">
        <title>Amycolatopsis taiwanensis NBRC 103393.</title>
        <authorList>
            <person name="Ichikawa N."/>
            <person name="Sato H."/>
            <person name="Tonouchi N."/>
        </authorList>
    </citation>
    <scope>NUCLEOTIDE SEQUENCE</scope>
    <source>
        <strain evidence="2">NBRC 103393</strain>
    </source>
</reference>
<feature type="transmembrane region" description="Helical" evidence="1">
    <location>
        <begin position="47"/>
        <end position="64"/>
    </location>
</feature>
<keyword evidence="3" id="KW-1185">Reference proteome</keyword>